<dbReference type="AlphaFoldDB" id="X1B4Y0"/>
<evidence type="ECO:0000256" key="1">
    <source>
        <dbReference type="ARBA" id="ARBA00022679"/>
    </source>
</evidence>
<reference evidence="10" key="1">
    <citation type="journal article" date="2014" name="Front. Microbiol.">
        <title>High frequency of phylogenetically diverse reductive dehalogenase-homologous genes in deep subseafloor sedimentary metagenomes.</title>
        <authorList>
            <person name="Kawai M."/>
            <person name="Futagami T."/>
            <person name="Toyoda A."/>
            <person name="Takaki Y."/>
            <person name="Nishi S."/>
            <person name="Hori S."/>
            <person name="Arai W."/>
            <person name="Tsubouchi T."/>
            <person name="Morono Y."/>
            <person name="Uchiyama I."/>
            <person name="Ito T."/>
            <person name="Fujiyama A."/>
            <person name="Inagaki F."/>
            <person name="Takami H."/>
        </authorList>
    </citation>
    <scope>NUCLEOTIDE SEQUENCE</scope>
    <source>
        <strain evidence="10">Expedition CK06-06</strain>
    </source>
</reference>
<sequence>MSFKSHAKKQAGKLQSNLDFKLMSFFFSLRDKFRKPINKVKKIGIQTGNTIIDYGCGPGSYTIPAAELTRPGGKVYAVDIHPLAIKKVKKKIKKYNVSNIETIKTDCKMDIKDNSIDIIMCFDVFHAFGAKEGSILKEFCRVLDKNGFLLINDHHYQEDELLSKVLNHEIFDLMRKEEDLYFWNLKRIRKETEN</sequence>
<dbReference type="EC" id="2.1.1.137" evidence="4"/>
<dbReference type="SUPFAM" id="SSF53335">
    <property type="entry name" value="S-adenosyl-L-methionine-dependent methyltransferases"/>
    <property type="match status" value="1"/>
</dbReference>
<dbReference type="InterPro" id="IPR025714">
    <property type="entry name" value="Methyltranfer_dom"/>
</dbReference>
<dbReference type="InterPro" id="IPR029063">
    <property type="entry name" value="SAM-dependent_MTases_sf"/>
</dbReference>
<dbReference type="CDD" id="cd02440">
    <property type="entry name" value="AdoMet_MTases"/>
    <property type="match status" value="1"/>
</dbReference>
<evidence type="ECO:0000256" key="6">
    <source>
        <dbReference type="ARBA" id="ARBA00047941"/>
    </source>
</evidence>
<evidence type="ECO:0000313" key="10">
    <source>
        <dbReference type="EMBL" id="GAG67066.1"/>
    </source>
</evidence>
<keyword evidence="1" id="KW-0808">Transferase</keyword>
<dbReference type="Pfam" id="PF13847">
    <property type="entry name" value="Methyltransf_31"/>
    <property type="match status" value="1"/>
</dbReference>
<dbReference type="PANTHER" id="PTHR43675">
    <property type="entry name" value="ARSENITE METHYLTRANSFERASE"/>
    <property type="match status" value="1"/>
</dbReference>
<evidence type="ECO:0000256" key="3">
    <source>
        <dbReference type="ARBA" id="ARBA00034487"/>
    </source>
</evidence>
<evidence type="ECO:0000256" key="2">
    <source>
        <dbReference type="ARBA" id="ARBA00022691"/>
    </source>
</evidence>
<dbReference type="InterPro" id="IPR026669">
    <property type="entry name" value="Arsenite_MeTrfase-like"/>
</dbReference>
<evidence type="ECO:0000259" key="9">
    <source>
        <dbReference type="Pfam" id="PF13847"/>
    </source>
</evidence>
<comment type="catalytic activity">
    <reaction evidence="8">
        <text>arsenic triglutathione + 3 [thioredoxin]-dithiol + 3 S-adenosyl-L-methionine = trimethylarsine + 3 [thioredoxin]-disulfide + 3 glutathione + 3 S-adenosyl-L-homocysteine + 3 H(+)</text>
        <dbReference type="Rhea" id="RHEA:69432"/>
        <dbReference type="Rhea" id="RHEA-COMP:10698"/>
        <dbReference type="Rhea" id="RHEA-COMP:10700"/>
        <dbReference type="ChEBI" id="CHEBI:15378"/>
        <dbReference type="ChEBI" id="CHEBI:27130"/>
        <dbReference type="ChEBI" id="CHEBI:29950"/>
        <dbReference type="ChEBI" id="CHEBI:50058"/>
        <dbReference type="ChEBI" id="CHEBI:57856"/>
        <dbReference type="ChEBI" id="CHEBI:57925"/>
        <dbReference type="ChEBI" id="CHEBI:59789"/>
        <dbReference type="ChEBI" id="CHEBI:183640"/>
        <dbReference type="EC" id="2.1.1.137"/>
    </reaction>
</comment>
<evidence type="ECO:0000256" key="4">
    <source>
        <dbReference type="ARBA" id="ARBA00034521"/>
    </source>
</evidence>
<accession>X1B4Y0</accession>
<dbReference type="PANTHER" id="PTHR43675:SF8">
    <property type="entry name" value="ARSENITE METHYLTRANSFERASE"/>
    <property type="match status" value="1"/>
</dbReference>
<comment type="catalytic activity">
    <reaction evidence="7">
        <text>arsenic triglutathione + 2 [thioredoxin]-dithiol + 2 S-adenosyl-L-methionine + H2O = dimethylarsinous acid + 2 [thioredoxin]-disulfide + 3 glutathione + 2 S-adenosyl-L-homocysteine + 2 H(+)</text>
        <dbReference type="Rhea" id="RHEA:69464"/>
        <dbReference type="Rhea" id="RHEA-COMP:10698"/>
        <dbReference type="Rhea" id="RHEA-COMP:10700"/>
        <dbReference type="ChEBI" id="CHEBI:15377"/>
        <dbReference type="ChEBI" id="CHEBI:15378"/>
        <dbReference type="ChEBI" id="CHEBI:23808"/>
        <dbReference type="ChEBI" id="CHEBI:29950"/>
        <dbReference type="ChEBI" id="CHEBI:50058"/>
        <dbReference type="ChEBI" id="CHEBI:57856"/>
        <dbReference type="ChEBI" id="CHEBI:57925"/>
        <dbReference type="ChEBI" id="CHEBI:59789"/>
        <dbReference type="ChEBI" id="CHEBI:183640"/>
        <dbReference type="EC" id="2.1.1.137"/>
    </reaction>
</comment>
<evidence type="ECO:0000256" key="5">
    <source>
        <dbReference type="ARBA" id="ARBA00034545"/>
    </source>
</evidence>
<organism evidence="10">
    <name type="scientific">marine sediment metagenome</name>
    <dbReference type="NCBI Taxonomy" id="412755"/>
    <lineage>
        <taxon>unclassified sequences</taxon>
        <taxon>metagenomes</taxon>
        <taxon>ecological metagenomes</taxon>
    </lineage>
</organism>
<evidence type="ECO:0000256" key="8">
    <source>
        <dbReference type="ARBA" id="ARBA00048428"/>
    </source>
</evidence>
<comment type="caution">
    <text evidence="10">The sequence shown here is derived from an EMBL/GenBank/DDBJ whole genome shotgun (WGS) entry which is preliminary data.</text>
</comment>
<feature type="domain" description="Methyltransferase" evidence="9">
    <location>
        <begin position="47"/>
        <end position="165"/>
    </location>
</feature>
<proteinExistence type="inferred from homology"/>
<dbReference type="Gene3D" id="3.40.50.150">
    <property type="entry name" value="Vaccinia Virus protein VP39"/>
    <property type="match status" value="1"/>
</dbReference>
<comment type="catalytic activity">
    <reaction evidence="6">
        <text>arsenic triglutathione + [thioredoxin]-dithiol + S-adenosyl-L-methionine + 2 H2O = methylarsonous acid + [thioredoxin]-disulfide + 3 glutathione + S-adenosyl-L-homocysteine + H(+)</text>
        <dbReference type="Rhea" id="RHEA:69460"/>
        <dbReference type="Rhea" id="RHEA-COMP:10698"/>
        <dbReference type="Rhea" id="RHEA-COMP:10700"/>
        <dbReference type="ChEBI" id="CHEBI:15377"/>
        <dbReference type="ChEBI" id="CHEBI:15378"/>
        <dbReference type="ChEBI" id="CHEBI:17826"/>
        <dbReference type="ChEBI" id="CHEBI:29950"/>
        <dbReference type="ChEBI" id="CHEBI:50058"/>
        <dbReference type="ChEBI" id="CHEBI:57856"/>
        <dbReference type="ChEBI" id="CHEBI:57925"/>
        <dbReference type="ChEBI" id="CHEBI:59789"/>
        <dbReference type="ChEBI" id="CHEBI:183640"/>
        <dbReference type="EC" id="2.1.1.137"/>
    </reaction>
</comment>
<gene>
    <name evidence="10" type="ORF">S01H4_04844</name>
</gene>
<dbReference type="GO" id="GO:0030791">
    <property type="term" value="F:arsenite methyltransferase activity"/>
    <property type="evidence" value="ECO:0007669"/>
    <property type="project" value="UniProtKB-EC"/>
</dbReference>
<keyword evidence="2" id="KW-0949">S-adenosyl-L-methionine</keyword>
<evidence type="ECO:0000256" key="7">
    <source>
        <dbReference type="ARBA" id="ARBA00047943"/>
    </source>
</evidence>
<dbReference type="EMBL" id="BART01001339">
    <property type="protein sequence ID" value="GAG67066.1"/>
    <property type="molecule type" value="Genomic_DNA"/>
</dbReference>
<name>X1B4Y0_9ZZZZ</name>
<protein>
    <recommendedName>
        <fullName evidence="5">Arsenite methyltransferase</fullName>
        <ecNumber evidence="4">2.1.1.137</ecNumber>
    </recommendedName>
</protein>
<comment type="similarity">
    <text evidence="3">Belongs to the methyltransferase superfamily. Arsenite methyltransferase family.</text>
</comment>